<keyword evidence="1" id="KW-0732">Signal</keyword>
<keyword evidence="4" id="KW-1185">Reference proteome</keyword>
<evidence type="ECO:0000256" key="1">
    <source>
        <dbReference type="SAM" id="SignalP"/>
    </source>
</evidence>
<dbReference type="Proteomes" id="UP000262582">
    <property type="component" value="Chromosome"/>
</dbReference>
<dbReference type="Proteomes" id="UP000290588">
    <property type="component" value="Unassembled WGS sequence"/>
</dbReference>
<evidence type="ECO:0000313" key="2">
    <source>
        <dbReference type="EMBL" id="AXX95553.1"/>
    </source>
</evidence>
<dbReference type="KEGG" id="aell:AELL_1902"/>
<evidence type="ECO:0000313" key="5">
    <source>
        <dbReference type="Proteomes" id="UP000290588"/>
    </source>
</evidence>
<dbReference type="RefSeq" id="WP_118917729.1">
    <property type="nucleotide sequence ID" value="NZ_CP032097.1"/>
</dbReference>
<name>A0A347U9M5_9BACT</name>
<sequence>MIFRILILALFIKVSLLACADGWDYNQKEFIFLENRNMPFSNVSEEVNSANVYNTIVWAYEEKNKEENLKEWKKELKDVYSLEEIEDFVYKRENLQNLKDKDILDYINLVKRQEKHVTYNYYMSDVEKRALVDYKKLLDEALNKIDTVNSSWLKLRYFYLALRLAHYKKQEPLKIYEKYKYLLDSNDKTIVKDWILGLYAGALVKSGKVVEGVYEFSKLFSEDKINSHLSYYNFFHIKTNEQWNELLNLAKSNEEKTKFYALRALNENSNVIEELQNIYTLDKNSKWFDFTLYRELLNTQHFFNQHSEYERNFPYKKYIEFLNTIKKDDMYLVNLSLAYFNLYEKNFDESTKITNELLKTYPNSHEVQTLAYILYLEKLNSVDIKTENDIYEKMSKLTKNETNSTSIHDYTFVVLEKLYLKQNDKFNAFLANHINYLDDAVFDLALLEKFRIFMENPKDSKIKEHFASKYSEQKLLNKENDKFVLSKNLLNTKTKLLINNLKFKEALELNASILNEKVQFNPFNGLIRGNNRSGKQDTMSIKEFLEKVIVIQNELEKNPKSVMDNYLYANALYNLSYFGNSNILTTVYRSVFSFSDYDLQKEKIDLSIKHFTTALEEAKEKEFKAKITYMLAKSELASYDINYASKTADYYNKDFYRYDLERFWYYGNEKVYNEYIKNNYGKYFDKLKDEFSDTNYYNELIRECANLRIYQKQDIKKPKPAIY</sequence>
<organism evidence="3 5">
    <name type="scientific">Arcobacter ellisii</name>
    <dbReference type="NCBI Taxonomy" id="913109"/>
    <lineage>
        <taxon>Bacteria</taxon>
        <taxon>Pseudomonadati</taxon>
        <taxon>Campylobacterota</taxon>
        <taxon>Epsilonproteobacteria</taxon>
        <taxon>Campylobacterales</taxon>
        <taxon>Arcobacteraceae</taxon>
        <taxon>Arcobacter</taxon>
    </lineage>
</organism>
<dbReference type="AlphaFoldDB" id="A0A347U9M5"/>
<protein>
    <recommendedName>
        <fullName evidence="6">Tetratricopeptide repeat protein</fullName>
    </recommendedName>
</protein>
<dbReference type="EMBL" id="NXIG01000004">
    <property type="protein sequence ID" value="RXI31572.1"/>
    <property type="molecule type" value="Genomic_DNA"/>
</dbReference>
<gene>
    <name evidence="2" type="ORF">AELL_1902</name>
    <name evidence="3" type="ORF">CP962_05540</name>
</gene>
<accession>A0A347U9M5</accession>
<feature type="signal peptide" evidence="1">
    <location>
        <begin position="1"/>
        <end position="20"/>
    </location>
</feature>
<feature type="chain" id="PRO_5044584795" description="Tetratricopeptide repeat protein" evidence="1">
    <location>
        <begin position="21"/>
        <end position="723"/>
    </location>
</feature>
<dbReference type="OrthoDB" id="5341220at2"/>
<evidence type="ECO:0008006" key="6">
    <source>
        <dbReference type="Google" id="ProtNLM"/>
    </source>
</evidence>
<reference evidence="2 4" key="2">
    <citation type="submission" date="2018-08" db="EMBL/GenBank/DDBJ databases">
        <title>Complete genome of the Arcobacter ellisii type strain LMG 26155.</title>
        <authorList>
            <person name="Miller W.G."/>
            <person name="Yee E."/>
            <person name="Bono J.L."/>
        </authorList>
    </citation>
    <scope>NUCLEOTIDE SEQUENCE [LARGE SCALE GENOMIC DNA]</scope>
    <source>
        <strain evidence="2 4">LMG 26155</strain>
    </source>
</reference>
<dbReference type="EMBL" id="CP032097">
    <property type="protein sequence ID" value="AXX95553.1"/>
    <property type="molecule type" value="Genomic_DNA"/>
</dbReference>
<evidence type="ECO:0000313" key="4">
    <source>
        <dbReference type="Proteomes" id="UP000262582"/>
    </source>
</evidence>
<reference evidence="3 5" key="1">
    <citation type="submission" date="2017-09" db="EMBL/GenBank/DDBJ databases">
        <title>Genomics of the genus Arcobacter.</title>
        <authorList>
            <person name="Perez-Cataluna A."/>
            <person name="Figueras M.J."/>
            <person name="Salas-Masso N."/>
        </authorList>
    </citation>
    <scope>NUCLEOTIDE SEQUENCE [LARGE SCALE GENOMIC DNA]</scope>
    <source>
        <strain evidence="3 5">CECT 7837</strain>
    </source>
</reference>
<evidence type="ECO:0000313" key="3">
    <source>
        <dbReference type="EMBL" id="RXI31572.1"/>
    </source>
</evidence>
<proteinExistence type="predicted"/>